<dbReference type="EnsemblMetazoa" id="XM_022792305">
    <property type="protein sequence ID" value="XP_022648040"/>
    <property type="gene ID" value="LOC111244828"/>
</dbReference>
<dbReference type="Proteomes" id="UP000594260">
    <property type="component" value="Unplaced"/>
</dbReference>
<dbReference type="InterPro" id="IPR001623">
    <property type="entry name" value="DnaJ_domain"/>
</dbReference>
<dbReference type="InterPro" id="IPR036386">
    <property type="entry name" value="HscB_C_sf"/>
</dbReference>
<dbReference type="GO" id="GO:0051259">
    <property type="term" value="P:protein complex oligomerization"/>
    <property type="evidence" value="ECO:0007669"/>
    <property type="project" value="InterPro"/>
</dbReference>
<sequence>MWLRASGFQHFWKGSVVHWFQRYQYISCWACKKPVHDVLCQSCGKVQPAVRDKNYFKVLGQEEKFSLNTVDLQTRFIELQRILHPDRFANCSEEEKSYSADQSAMVNEAYQVLLKPIQRATYLLKVNGVTLDEVKLPQKFLIEMMDLNEQVDTVTDKVKKTLLENIINIQEAAMADLQKSFAEGNNVEASKILAKIKYLDNLINRLK</sequence>
<keyword evidence="2" id="KW-0143">Chaperone</keyword>
<dbReference type="InterPro" id="IPR004640">
    <property type="entry name" value="HscB"/>
</dbReference>
<dbReference type="PANTHER" id="PTHR14021">
    <property type="entry name" value="IRON-SULFUR CLUSTER CO-CHAPERONE PROTEIN HSCB"/>
    <property type="match status" value="1"/>
</dbReference>
<dbReference type="OMA" id="LLCEMRF"/>
<dbReference type="RefSeq" id="XP_022648041.1">
    <property type="nucleotide sequence ID" value="XM_022792306.1"/>
</dbReference>
<dbReference type="PROSITE" id="PS50076">
    <property type="entry name" value="DNAJ_2"/>
    <property type="match status" value="1"/>
</dbReference>
<dbReference type="InterPro" id="IPR036869">
    <property type="entry name" value="J_dom_sf"/>
</dbReference>
<comment type="similarity">
    <text evidence="1">Belongs to the HscB family.</text>
</comment>
<dbReference type="EnsemblMetazoa" id="XM_022792306">
    <property type="protein sequence ID" value="XP_022648041"/>
    <property type="gene ID" value="LOC111244828"/>
</dbReference>
<dbReference type="InParanoid" id="A0A7M7JI51"/>
<evidence type="ECO:0000256" key="2">
    <source>
        <dbReference type="ARBA" id="ARBA00023186"/>
    </source>
</evidence>
<dbReference type="Gene3D" id="1.10.287.110">
    <property type="entry name" value="DnaJ domain"/>
    <property type="match status" value="1"/>
</dbReference>
<evidence type="ECO:0000313" key="4">
    <source>
        <dbReference type="EnsemblMetazoa" id="XP_022648042"/>
    </source>
</evidence>
<dbReference type="RefSeq" id="XP_022648042.1">
    <property type="nucleotide sequence ID" value="XM_022792307.1"/>
</dbReference>
<dbReference type="GO" id="GO:0044571">
    <property type="term" value="P:[2Fe-2S] cluster assembly"/>
    <property type="evidence" value="ECO:0007669"/>
    <property type="project" value="InterPro"/>
</dbReference>
<dbReference type="CTD" id="5740624"/>
<dbReference type="FunCoup" id="A0A7M7JI51">
    <property type="interactions" value="410"/>
</dbReference>
<dbReference type="GO" id="GO:0005739">
    <property type="term" value="C:mitochondrion"/>
    <property type="evidence" value="ECO:0007669"/>
    <property type="project" value="TreeGrafter"/>
</dbReference>
<feature type="domain" description="J" evidence="3">
    <location>
        <begin position="54"/>
        <end position="126"/>
    </location>
</feature>
<dbReference type="GO" id="GO:0051087">
    <property type="term" value="F:protein-folding chaperone binding"/>
    <property type="evidence" value="ECO:0007669"/>
    <property type="project" value="InterPro"/>
</dbReference>
<dbReference type="SMART" id="SM00271">
    <property type="entry name" value="DnaJ"/>
    <property type="match status" value="1"/>
</dbReference>
<dbReference type="PANTHER" id="PTHR14021:SF15">
    <property type="entry name" value="IRON-SULFUR CLUSTER CO-CHAPERONE PROTEIN HSCB"/>
    <property type="match status" value="1"/>
</dbReference>
<dbReference type="EnsemblMetazoa" id="XM_022792307">
    <property type="protein sequence ID" value="XP_022648042"/>
    <property type="gene ID" value="LOC111244828"/>
</dbReference>
<dbReference type="AlphaFoldDB" id="A0A7M7JI51"/>
<dbReference type="SUPFAM" id="SSF46565">
    <property type="entry name" value="Chaperone J-domain"/>
    <property type="match status" value="1"/>
</dbReference>
<dbReference type="GO" id="GO:0001671">
    <property type="term" value="F:ATPase activator activity"/>
    <property type="evidence" value="ECO:0007669"/>
    <property type="project" value="InterPro"/>
</dbReference>
<dbReference type="GeneID" id="111244828"/>
<dbReference type="KEGG" id="vde:111244828"/>
<protein>
    <recommendedName>
        <fullName evidence="3">J domain-containing protein</fullName>
    </recommendedName>
</protein>
<dbReference type="Gene3D" id="1.20.1280.20">
    <property type="entry name" value="HscB, C-terminal domain"/>
    <property type="match status" value="1"/>
</dbReference>
<dbReference type="Pfam" id="PF07743">
    <property type="entry name" value="HSCB_C"/>
    <property type="match status" value="1"/>
</dbReference>
<keyword evidence="5" id="KW-1185">Reference proteome</keyword>
<accession>A0A7M7JI51</accession>
<evidence type="ECO:0000256" key="1">
    <source>
        <dbReference type="ARBA" id="ARBA00010476"/>
    </source>
</evidence>
<name>A0A7M7JI51_VARDE</name>
<evidence type="ECO:0000313" key="5">
    <source>
        <dbReference type="Proteomes" id="UP000594260"/>
    </source>
</evidence>
<organism evidence="4 5">
    <name type="scientific">Varroa destructor</name>
    <name type="common">Honeybee mite</name>
    <dbReference type="NCBI Taxonomy" id="109461"/>
    <lineage>
        <taxon>Eukaryota</taxon>
        <taxon>Metazoa</taxon>
        <taxon>Ecdysozoa</taxon>
        <taxon>Arthropoda</taxon>
        <taxon>Chelicerata</taxon>
        <taxon>Arachnida</taxon>
        <taxon>Acari</taxon>
        <taxon>Parasitiformes</taxon>
        <taxon>Mesostigmata</taxon>
        <taxon>Gamasina</taxon>
        <taxon>Dermanyssoidea</taxon>
        <taxon>Varroidae</taxon>
        <taxon>Varroa</taxon>
    </lineage>
</organism>
<dbReference type="InterPro" id="IPR009073">
    <property type="entry name" value="HscB_oligo_C"/>
</dbReference>
<evidence type="ECO:0000259" key="3">
    <source>
        <dbReference type="PROSITE" id="PS50076"/>
    </source>
</evidence>
<dbReference type="OrthoDB" id="448954at2759"/>
<dbReference type="NCBIfam" id="TIGR00714">
    <property type="entry name" value="hscB"/>
    <property type="match status" value="1"/>
</dbReference>
<reference evidence="4" key="1">
    <citation type="submission" date="2021-01" db="UniProtKB">
        <authorList>
            <consortium name="EnsemblMetazoa"/>
        </authorList>
    </citation>
    <scope>IDENTIFICATION</scope>
</reference>
<dbReference type="RefSeq" id="XP_022648040.1">
    <property type="nucleotide sequence ID" value="XM_022792305.1"/>
</dbReference>
<dbReference type="SUPFAM" id="SSF47144">
    <property type="entry name" value="HSC20 (HSCB), C-terminal oligomerisation domain"/>
    <property type="match status" value="1"/>
</dbReference>
<dbReference type="CDD" id="cd06257">
    <property type="entry name" value="DnaJ"/>
    <property type="match status" value="1"/>
</dbReference>
<proteinExistence type="inferred from homology"/>